<dbReference type="FunFam" id="3.40.50.2300:FF:000018">
    <property type="entry name" value="DNA-binding transcriptional regulator NtrC"/>
    <property type="match status" value="1"/>
</dbReference>
<dbReference type="OrthoDB" id="9802186at2"/>
<dbReference type="SMART" id="SM00448">
    <property type="entry name" value="REC"/>
    <property type="match status" value="1"/>
</dbReference>
<dbReference type="Gene3D" id="3.40.50.2300">
    <property type="match status" value="1"/>
</dbReference>
<dbReference type="CDD" id="cd17537">
    <property type="entry name" value="REC_FixJ"/>
    <property type="match status" value="1"/>
</dbReference>
<dbReference type="Pfam" id="PF00072">
    <property type="entry name" value="Response_reg"/>
    <property type="match status" value="1"/>
</dbReference>
<evidence type="ECO:0000259" key="8">
    <source>
        <dbReference type="PROSITE" id="PS50110"/>
    </source>
</evidence>
<keyword evidence="4" id="KW-0238">DNA-binding</keyword>
<keyword evidence="5" id="KW-0804">Transcription</keyword>
<keyword evidence="2" id="KW-0902">Two-component regulatory system</keyword>
<reference evidence="9 10" key="1">
    <citation type="submission" date="2019-09" db="EMBL/GenBank/DDBJ databases">
        <title>Whole-genome sequence of the purple sulfur bacterium Thiohalocapsa marina DSM 19078.</title>
        <authorList>
            <person name="Kyndt J.A."/>
            <person name="Meyer T.E."/>
        </authorList>
    </citation>
    <scope>NUCLEOTIDE SEQUENCE [LARGE SCALE GENOMIC DNA]</scope>
    <source>
        <strain evidence="9 10">DSM 19078</strain>
    </source>
</reference>
<dbReference type="GO" id="GO:0006355">
    <property type="term" value="P:regulation of DNA-templated transcription"/>
    <property type="evidence" value="ECO:0007669"/>
    <property type="project" value="InterPro"/>
</dbReference>
<name>A0A5M8FSN2_9GAMM</name>
<dbReference type="GO" id="GO:0000160">
    <property type="term" value="P:phosphorelay signal transduction system"/>
    <property type="evidence" value="ECO:0007669"/>
    <property type="project" value="UniProtKB-KW"/>
</dbReference>
<dbReference type="Pfam" id="PF00196">
    <property type="entry name" value="GerE"/>
    <property type="match status" value="1"/>
</dbReference>
<dbReference type="InterPro" id="IPR000792">
    <property type="entry name" value="Tscrpt_reg_LuxR_C"/>
</dbReference>
<feature type="domain" description="Response regulatory" evidence="8">
    <location>
        <begin position="6"/>
        <end position="120"/>
    </location>
</feature>
<evidence type="ECO:0000259" key="7">
    <source>
        <dbReference type="PROSITE" id="PS50043"/>
    </source>
</evidence>
<evidence type="ECO:0000256" key="5">
    <source>
        <dbReference type="ARBA" id="ARBA00023163"/>
    </source>
</evidence>
<sequence length="206" mass="22454">MTVEPVVYVLDDEPDMLKALTRLLRAQGFRAQGFTSARAFLAHERQAGPACLLLDVAMPEIDGLQVQERLRESGAELPIVFLTGHGDIPMSVCALKAGAEDFLTKPVNAADLLRAVKGALQRASDQQVEREEMAALQRRLASLTPREREVLGHVIAGKMNKQIAADLGTGEQNVKVHRGRLMRKMGARSVAELVRMAERLGIPPSG</sequence>
<dbReference type="SUPFAM" id="SSF52172">
    <property type="entry name" value="CheY-like"/>
    <property type="match status" value="1"/>
</dbReference>
<dbReference type="PANTHER" id="PTHR44688:SF16">
    <property type="entry name" value="DNA-BINDING TRANSCRIPTIONAL ACTIVATOR DEVR_DOSR"/>
    <property type="match status" value="1"/>
</dbReference>
<keyword evidence="3" id="KW-0805">Transcription regulation</keyword>
<dbReference type="Gene3D" id="1.10.10.10">
    <property type="entry name" value="Winged helix-like DNA-binding domain superfamily/Winged helix DNA-binding domain"/>
    <property type="match status" value="1"/>
</dbReference>
<keyword evidence="1 6" id="KW-0597">Phosphoprotein</keyword>
<dbReference type="GO" id="GO:0003677">
    <property type="term" value="F:DNA binding"/>
    <property type="evidence" value="ECO:0007669"/>
    <property type="project" value="UniProtKB-KW"/>
</dbReference>
<organism evidence="9 10">
    <name type="scientific">Thiohalocapsa marina</name>
    <dbReference type="NCBI Taxonomy" id="424902"/>
    <lineage>
        <taxon>Bacteria</taxon>
        <taxon>Pseudomonadati</taxon>
        <taxon>Pseudomonadota</taxon>
        <taxon>Gammaproteobacteria</taxon>
        <taxon>Chromatiales</taxon>
        <taxon>Chromatiaceae</taxon>
        <taxon>Thiohalocapsa</taxon>
    </lineage>
</organism>
<dbReference type="AlphaFoldDB" id="A0A5M8FSN2"/>
<dbReference type="InterPro" id="IPR016032">
    <property type="entry name" value="Sig_transdc_resp-reg_C-effctor"/>
</dbReference>
<comment type="caution">
    <text evidence="9">The sequence shown here is derived from an EMBL/GenBank/DDBJ whole genome shotgun (WGS) entry which is preliminary data.</text>
</comment>
<dbReference type="PROSITE" id="PS50110">
    <property type="entry name" value="RESPONSE_REGULATORY"/>
    <property type="match status" value="1"/>
</dbReference>
<feature type="modified residue" description="4-aspartylphosphate" evidence="6">
    <location>
        <position position="55"/>
    </location>
</feature>
<dbReference type="Proteomes" id="UP000322981">
    <property type="component" value="Unassembled WGS sequence"/>
</dbReference>
<protein>
    <submittedName>
        <fullName evidence="9">Response regulator transcription factor</fullName>
    </submittedName>
</protein>
<gene>
    <name evidence="9" type="ORF">F2Q65_08830</name>
</gene>
<dbReference type="InterPro" id="IPR011006">
    <property type="entry name" value="CheY-like_superfamily"/>
</dbReference>
<dbReference type="RefSeq" id="WP_150092504.1">
    <property type="nucleotide sequence ID" value="NZ_JBFUOH010000125.1"/>
</dbReference>
<evidence type="ECO:0000256" key="2">
    <source>
        <dbReference type="ARBA" id="ARBA00023012"/>
    </source>
</evidence>
<evidence type="ECO:0000256" key="1">
    <source>
        <dbReference type="ARBA" id="ARBA00022553"/>
    </source>
</evidence>
<dbReference type="PROSITE" id="PS50043">
    <property type="entry name" value="HTH_LUXR_2"/>
    <property type="match status" value="1"/>
</dbReference>
<dbReference type="PANTHER" id="PTHR44688">
    <property type="entry name" value="DNA-BINDING TRANSCRIPTIONAL ACTIVATOR DEVR_DOSR"/>
    <property type="match status" value="1"/>
</dbReference>
<evidence type="ECO:0000256" key="4">
    <source>
        <dbReference type="ARBA" id="ARBA00023125"/>
    </source>
</evidence>
<evidence type="ECO:0000256" key="3">
    <source>
        <dbReference type="ARBA" id="ARBA00023015"/>
    </source>
</evidence>
<dbReference type="PRINTS" id="PR00038">
    <property type="entry name" value="HTHLUXR"/>
</dbReference>
<proteinExistence type="predicted"/>
<dbReference type="InterPro" id="IPR001789">
    <property type="entry name" value="Sig_transdc_resp-reg_receiver"/>
</dbReference>
<dbReference type="InterPro" id="IPR036388">
    <property type="entry name" value="WH-like_DNA-bd_sf"/>
</dbReference>
<dbReference type="SUPFAM" id="SSF46894">
    <property type="entry name" value="C-terminal effector domain of the bipartite response regulators"/>
    <property type="match status" value="1"/>
</dbReference>
<feature type="domain" description="HTH luxR-type" evidence="7">
    <location>
        <begin position="136"/>
        <end position="201"/>
    </location>
</feature>
<dbReference type="EMBL" id="VWXX01000010">
    <property type="protein sequence ID" value="KAA6185372.1"/>
    <property type="molecule type" value="Genomic_DNA"/>
</dbReference>
<dbReference type="CDD" id="cd06170">
    <property type="entry name" value="LuxR_C_like"/>
    <property type="match status" value="1"/>
</dbReference>
<evidence type="ECO:0000256" key="6">
    <source>
        <dbReference type="PROSITE-ProRule" id="PRU00169"/>
    </source>
</evidence>
<evidence type="ECO:0000313" key="9">
    <source>
        <dbReference type="EMBL" id="KAA6185372.1"/>
    </source>
</evidence>
<keyword evidence="10" id="KW-1185">Reference proteome</keyword>
<dbReference type="SMART" id="SM00421">
    <property type="entry name" value="HTH_LUXR"/>
    <property type="match status" value="1"/>
</dbReference>
<evidence type="ECO:0000313" key="10">
    <source>
        <dbReference type="Proteomes" id="UP000322981"/>
    </source>
</evidence>
<accession>A0A5M8FSN2</accession>